<reference evidence="2 3" key="1">
    <citation type="submission" date="2024-02" db="EMBL/GenBank/DDBJ databases">
        <title>De novo assembly and annotation of 12 fungi associated with fruit tree decline syndrome in Ontario, Canada.</title>
        <authorList>
            <person name="Sulman M."/>
            <person name="Ellouze W."/>
            <person name="Ilyukhin E."/>
        </authorList>
    </citation>
    <scope>NUCLEOTIDE SEQUENCE [LARGE SCALE GENOMIC DNA]</scope>
    <source>
        <strain evidence="2 3">FDS-637</strain>
    </source>
</reference>
<feature type="region of interest" description="Disordered" evidence="1">
    <location>
        <begin position="449"/>
        <end position="479"/>
    </location>
</feature>
<sequence length="1089" mass="121115">MDYAFANMAFTGEHPRQHSSDDSSTKRREPAKPTDNAPNSVERQEPRRVASSVYSRSVNHETASTYWCAEEPPAHPMLTQHPTKAQPLPPPIGPRMVNPGGEFREEHAQIDDMIRDLELNDEQGEASPHDVQTLMALTPKSAKNSRRDISDRSLKSLVPTKATLELLEHIVRVAWDGNLQERLCEVALAIHKDLRSCFHNTTVTYETANRATHIVGEINVTVDCWLGQMRALQESIGKINVRRDTPNFMELPKEVHGKEIKKFRLMLSPIPTQMGAECNAKIAGLMYRLFYDEVRDPFQHEMSGNTSPSTPERTIMTYFTQLGKQFVKAQMAAEHLHASTLACWGQWTAMSEEIAKQAALMQSNSPAAVALRAKGAVARVFHHRLRRSQSKTDTSSASSGPVEISQPIPRLQARPGSVRTTVVDIPAHPLDATGELDDDERQLIRERMTSAATTPQTPNISPGIQAGPSSPRGDNDDIYVERTRRYSYERKRPSFVSMESDHPALSGHPIYGEAAAGGGYNAQDPFVNFSSSPEQQETYDTPEYYHRRPDAPSLSVQQHPSHADVFARSPPSSSPEHHNPRNAFSDNFEDRHYENYDDANTVTDTAGGNNNTRFFANYPQYAAAHQNRIAEVEEEEGEEEEEDYYLHNIHIRRRLHQQEQEQRAASNPSPPLIEGSPYYDTLAAFRAMDPDKPDAALDPDLNEVWHRAMALRRLEEGGPPAEEAFFAPTPAMMDVQRDFERRQAELDAAAGGSDGRGRGVDKGKGRARQQQLWRTGAYAGGGQGQEGHESGGGGRKAMQELRREVRKLEKEIDRARGLKQERAELEMKKRGYDNSYYGSSGSGSGSGGVGGPSSYGEGRVDDAAFSRQGREKMALRKSMSVAGPSGAAGSTGYTDVLRQSTVRRSVSVGYHSSTALSRSGSRQSGSNHAAAFGASRIRNRSRSSSLGIRSEHRQHQQVLSPVQQEYSGVFRDSEGLLIEGNMRDGYRYVNEEDYEAAADSYERLESTGHHGSSEGGDEHDGDEYYGYADNEGGSSGHRESLDPLFPSRDSPLDQLRQPRVPHEAENPDLFGDVDQEMYATDEEEPWRRV</sequence>
<accession>A0ABR3CHK7</accession>
<dbReference type="GeneID" id="92010514"/>
<feature type="region of interest" description="Disordered" evidence="1">
    <location>
        <begin position="746"/>
        <end position="799"/>
    </location>
</feature>
<feature type="region of interest" description="Disordered" evidence="1">
    <location>
        <begin position="1004"/>
        <end position="1089"/>
    </location>
</feature>
<feature type="region of interest" description="Disordered" evidence="1">
    <location>
        <begin position="832"/>
        <end position="894"/>
    </location>
</feature>
<evidence type="ECO:0000256" key="1">
    <source>
        <dbReference type="SAM" id="MobiDB-lite"/>
    </source>
</evidence>
<keyword evidence="3" id="KW-1185">Reference proteome</keyword>
<name>A0ABR3CHK7_9PEZI</name>
<dbReference type="RefSeq" id="XP_066631953.1">
    <property type="nucleotide sequence ID" value="XM_066777858.1"/>
</dbReference>
<evidence type="ECO:0000313" key="2">
    <source>
        <dbReference type="EMBL" id="KAL0258924.1"/>
    </source>
</evidence>
<feature type="region of interest" description="Disordered" evidence="1">
    <location>
        <begin position="1"/>
        <end position="56"/>
    </location>
</feature>
<feature type="region of interest" description="Disordered" evidence="1">
    <location>
        <begin position="383"/>
        <end position="416"/>
    </location>
</feature>
<evidence type="ECO:0000313" key="3">
    <source>
        <dbReference type="Proteomes" id="UP001430584"/>
    </source>
</evidence>
<dbReference type="EMBL" id="JAJVCZ030000006">
    <property type="protein sequence ID" value="KAL0258924.1"/>
    <property type="molecule type" value="Genomic_DNA"/>
</dbReference>
<feature type="compositionally biased region" description="Polar residues" evidence="1">
    <location>
        <begin position="912"/>
        <end position="927"/>
    </location>
</feature>
<feature type="compositionally biased region" description="Basic and acidic residues" evidence="1">
    <location>
        <begin position="13"/>
        <end position="32"/>
    </location>
</feature>
<feature type="compositionally biased region" description="Basic and acidic residues" evidence="1">
    <location>
        <begin position="755"/>
        <end position="764"/>
    </location>
</feature>
<gene>
    <name evidence="2" type="ORF">SLS55_006429</name>
</gene>
<organism evidence="2 3">
    <name type="scientific">Diplodia seriata</name>
    <dbReference type="NCBI Taxonomy" id="420778"/>
    <lineage>
        <taxon>Eukaryota</taxon>
        <taxon>Fungi</taxon>
        <taxon>Dikarya</taxon>
        <taxon>Ascomycota</taxon>
        <taxon>Pezizomycotina</taxon>
        <taxon>Dothideomycetes</taxon>
        <taxon>Dothideomycetes incertae sedis</taxon>
        <taxon>Botryosphaeriales</taxon>
        <taxon>Botryosphaeriaceae</taxon>
        <taxon>Diplodia</taxon>
    </lineage>
</organism>
<feature type="compositionally biased region" description="Polar residues" evidence="1">
    <location>
        <begin position="956"/>
        <end position="966"/>
    </location>
</feature>
<feature type="region of interest" description="Disordered" evidence="1">
    <location>
        <begin position="912"/>
        <end position="966"/>
    </location>
</feature>
<feature type="compositionally biased region" description="Basic and acidic residues" evidence="1">
    <location>
        <begin position="858"/>
        <end position="874"/>
    </location>
</feature>
<feature type="compositionally biased region" description="Gly residues" evidence="1">
    <location>
        <begin position="840"/>
        <end position="853"/>
    </location>
</feature>
<feature type="compositionally biased region" description="Gly residues" evidence="1">
    <location>
        <begin position="778"/>
        <end position="795"/>
    </location>
</feature>
<comment type="caution">
    <text evidence="2">The sequence shown here is derived from an EMBL/GenBank/DDBJ whole genome shotgun (WGS) entry which is preliminary data.</text>
</comment>
<proteinExistence type="predicted"/>
<feature type="compositionally biased region" description="Acidic residues" evidence="1">
    <location>
        <begin position="1071"/>
        <end position="1089"/>
    </location>
</feature>
<feature type="region of interest" description="Disordered" evidence="1">
    <location>
        <begin position="522"/>
        <end position="587"/>
    </location>
</feature>
<feature type="compositionally biased region" description="Polar residues" evidence="1">
    <location>
        <begin position="450"/>
        <end position="462"/>
    </location>
</feature>
<feature type="compositionally biased region" description="Basic and acidic residues" evidence="1">
    <location>
        <begin position="1004"/>
        <end position="1018"/>
    </location>
</feature>
<dbReference type="Proteomes" id="UP001430584">
    <property type="component" value="Unassembled WGS sequence"/>
</dbReference>
<feature type="compositionally biased region" description="Polar residues" evidence="1">
    <location>
        <begin position="528"/>
        <end position="539"/>
    </location>
</feature>
<protein>
    <submittedName>
        <fullName evidence="2">Uncharacterized protein</fullName>
    </submittedName>
</protein>